<comment type="caution">
    <text evidence="1">The sequence shown here is derived from an EMBL/GenBank/DDBJ whole genome shotgun (WGS) entry which is preliminary data.</text>
</comment>
<evidence type="ECO:0000313" key="1">
    <source>
        <dbReference type="EMBL" id="OGG58822.1"/>
    </source>
</evidence>
<proteinExistence type="predicted"/>
<accession>A0A1F6DCU0</accession>
<protein>
    <submittedName>
        <fullName evidence="1">Uncharacterized protein</fullName>
    </submittedName>
</protein>
<dbReference type="AlphaFoldDB" id="A0A1F6DCU0"/>
<dbReference type="Proteomes" id="UP000176377">
    <property type="component" value="Unassembled WGS sequence"/>
</dbReference>
<reference evidence="1 2" key="1">
    <citation type="journal article" date="2016" name="Nat. Commun.">
        <title>Thousands of microbial genomes shed light on interconnected biogeochemical processes in an aquifer system.</title>
        <authorList>
            <person name="Anantharaman K."/>
            <person name="Brown C.T."/>
            <person name="Hug L.A."/>
            <person name="Sharon I."/>
            <person name="Castelle C.J."/>
            <person name="Probst A.J."/>
            <person name="Thomas B.C."/>
            <person name="Singh A."/>
            <person name="Wilkins M.J."/>
            <person name="Karaoz U."/>
            <person name="Brodie E.L."/>
            <person name="Williams K.H."/>
            <person name="Hubbard S.S."/>
            <person name="Banfield J.F."/>
        </authorList>
    </citation>
    <scope>NUCLEOTIDE SEQUENCE [LARGE SCALE GENOMIC DNA]</scope>
</reference>
<sequence length="225" mass="25071">MKTAILIHGHHLQADAWEDVVWGAPQEGRLGRVPKGLLEALQWDATMILFPTATSEKDGLKEGEYTLRLARERITTLSPFSEWGAEKSLAWLDERAVLELTSQDTRMELLASARIAHDAGIGRLVLVSSPTHILRVHKTALSLMAEDEAMRSFVHALYAVASDVSYAGTSVGDVVIIEPPHRPDRPKIFFNETLKPLAELQKRSDAGTELNDALRRVIDEFRKEA</sequence>
<name>A0A1F6DCU0_9BACT</name>
<organism evidence="1 2">
    <name type="scientific">Candidatus Kaiserbacteria bacterium RIFCSPHIGHO2_01_FULL_56_24</name>
    <dbReference type="NCBI Taxonomy" id="1798487"/>
    <lineage>
        <taxon>Bacteria</taxon>
        <taxon>Candidatus Kaiseribacteriota</taxon>
    </lineage>
</organism>
<gene>
    <name evidence="1" type="ORF">A2765_00375</name>
</gene>
<dbReference type="EMBL" id="MFLA01000026">
    <property type="protein sequence ID" value="OGG58822.1"/>
    <property type="molecule type" value="Genomic_DNA"/>
</dbReference>
<evidence type="ECO:0000313" key="2">
    <source>
        <dbReference type="Proteomes" id="UP000176377"/>
    </source>
</evidence>